<dbReference type="InterPro" id="IPR036291">
    <property type="entry name" value="NAD(P)-bd_dom_sf"/>
</dbReference>
<evidence type="ECO:0000256" key="4">
    <source>
        <dbReference type="ARBA" id="ARBA00023002"/>
    </source>
</evidence>
<dbReference type="InterPro" id="IPR013154">
    <property type="entry name" value="ADH-like_N"/>
</dbReference>
<dbReference type="InterPro" id="IPR047109">
    <property type="entry name" value="CAD-like"/>
</dbReference>
<evidence type="ECO:0000256" key="2">
    <source>
        <dbReference type="ARBA" id="ARBA00022723"/>
    </source>
</evidence>
<dbReference type="EMBL" id="CP053452">
    <property type="protein sequence ID" value="QJW94659.1"/>
    <property type="molecule type" value="Genomic_DNA"/>
</dbReference>
<comment type="cofactor">
    <cofactor evidence="1 5">
        <name>Zn(2+)</name>
        <dbReference type="ChEBI" id="CHEBI:29105"/>
    </cofactor>
</comment>
<dbReference type="SUPFAM" id="SSF50129">
    <property type="entry name" value="GroES-like"/>
    <property type="match status" value="1"/>
</dbReference>
<proteinExistence type="inferred from homology"/>
<reference evidence="8" key="1">
    <citation type="submission" date="2020-05" db="EMBL/GenBank/DDBJ databases">
        <title>Frigoriglobus tundricola gen. nov., sp. nov., a psychrotolerant cellulolytic planctomycete of the family Gemmataceae with two divergent copies of 16S rRNA gene.</title>
        <authorList>
            <person name="Kulichevskaya I.S."/>
            <person name="Ivanova A.A."/>
            <person name="Naumoff D.G."/>
            <person name="Beletsky A.V."/>
            <person name="Rijpstra W.I.C."/>
            <person name="Sinninghe Damste J.S."/>
            <person name="Mardanov A.V."/>
            <person name="Ravin N.V."/>
            <person name="Dedysh S.N."/>
        </authorList>
    </citation>
    <scope>NUCLEOTIDE SEQUENCE [LARGE SCALE GENOMIC DNA]</scope>
    <source>
        <strain evidence="8">PL17</strain>
    </source>
</reference>
<dbReference type="Gene3D" id="3.90.180.10">
    <property type="entry name" value="Medium-chain alcohol dehydrogenases, catalytic domain"/>
    <property type="match status" value="1"/>
</dbReference>
<dbReference type="SUPFAM" id="SSF51735">
    <property type="entry name" value="NAD(P)-binding Rossmann-fold domains"/>
    <property type="match status" value="1"/>
</dbReference>
<evidence type="ECO:0000313" key="8">
    <source>
        <dbReference type="Proteomes" id="UP000503447"/>
    </source>
</evidence>
<dbReference type="FunFam" id="3.40.50.720:FF:000022">
    <property type="entry name" value="Cinnamyl alcohol dehydrogenase"/>
    <property type="match status" value="1"/>
</dbReference>
<evidence type="ECO:0000256" key="3">
    <source>
        <dbReference type="ARBA" id="ARBA00022833"/>
    </source>
</evidence>
<organism evidence="7 8">
    <name type="scientific">Frigoriglobus tundricola</name>
    <dbReference type="NCBI Taxonomy" id="2774151"/>
    <lineage>
        <taxon>Bacteria</taxon>
        <taxon>Pseudomonadati</taxon>
        <taxon>Planctomycetota</taxon>
        <taxon>Planctomycetia</taxon>
        <taxon>Gemmatales</taxon>
        <taxon>Gemmataceae</taxon>
        <taxon>Frigoriglobus</taxon>
    </lineage>
</organism>
<dbReference type="CDD" id="cd05283">
    <property type="entry name" value="CAD1"/>
    <property type="match status" value="1"/>
</dbReference>
<keyword evidence="3 5" id="KW-0862">Zinc</keyword>
<evidence type="ECO:0000256" key="1">
    <source>
        <dbReference type="ARBA" id="ARBA00001947"/>
    </source>
</evidence>
<feature type="domain" description="Enoyl reductase (ER)" evidence="6">
    <location>
        <begin position="54"/>
        <end position="388"/>
    </location>
</feature>
<dbReference type="AlphaFoldDB" id="A0A6M5YKP3"/>
<dbReference type="SMART" id="SM00829">
    <property type="entry name" value="PKS_ER"/>
    <property type="match status" value="1"/>
</dbReference>
<sequence length="395" mass="41469">MTNARENTVERRDVLGTAIKATVGAAVLGPLAGGGMVCAQPPAPKGIAASGYAATDASVALAPFDFLRRDVGPTDVQIDILFCGVCHSDIHTARNEWLGTVYPCVPGHEIVGRVSTVGNKVTRLKVGDVAAVGCMVDSCQRCPSCAEGLEQFCENGTTFTYNSPDPGTGKTTYGGYSTTVVVTEKFVVKIPAGLDPKGAAPLLCAGVTTYSPMRHWKVLKGQKVGVVGIGGLGHVAVKIARALGARPFAITTSPGKIKDAGRLGAEGAVLSSDAKAMKGHANSFDFILSTVPRAHDLNPYVALLKRDRTLVVVGALDKKASDLVAAQLIHARKSVAGSLIGGMAETQEVVDFCAKHKITADVEVIPAQKINEAYDRVVKKDVRYRFVIDMASLKK</sequence>
<dbReference type="GO" id="GO:0004022">
    <property type="term" value="F:alcohol dehydrogenase (NAD+) activity"/>
    <property type="evidence" value="ECO:0007669"/>
    <property type="project" value="UniProtKB-EC"/>
</dbReference>
<keyword evidence="2 5" id="KW-0479">Metal-binding</keyword>
<dbReference type="PANTHER" id="PTHR42683">
    <property type="entry name" value="ALDEHYDE REDUCTASE"/>
    <property type="match status" value="1"/>
</dbReference>
<dbReference type="InterPro" id="IPR013149">
    <property type="entry name" value="ADH-like_C"/>
</dbReference>
<dbReference type="KEGG" id="ftj:FTUN_2181"/>
<evidence type="ECO:0000256" key="5">
    <source>
        <dbReference type="RuleBase" id="RU361277"/>
    </source>
</evidence>
<dbReference type="Proteomes" id="UP000503447">
    <property type="component" value="Chromosome"/>
</dbReference>
<name>A0A6M5YKP3_9BACT</name>
<keyword evidence="4 7" id="KW-0560">Oxidoreductase</keyword>
<dbReference type="InterPro" id="IPR002328">
    <property type="entry name" value="ADH_Zn_CS"/>
</dbReference>
<accession>A0A6M5YKP3</accession>
<dbReference type="InterPro" id="IPR011032">
    <property type="entry name" value="GroES-like_sf"/>
</dbReference>
<evidence type="ECO:0000259" key="6">
    <source>
        <dbReference type="SMART" id="SM00829"/>
    </source>
</evidence>
<evidence type="ECO:0000313" key="7">
    <source>
        <dbReference type="EMBL" id="QJW94659.1"/>
    </source>
</evidence>
<dbReference type="Gene3D" id="3.40.50.720">
    <property type="entry name" value="NAD(P)-binding Rossmann-like Domain"/>
    <property type="match status" value="1"/>
</dbReference>
<comment type="similarity">
    <text evidence="5">Belongs to the zinc-containing alcohol dehydrogenase family.</text>
</comment>
<dbReference type="GO" id="GO:0008270">
    <property type="term" value="F:zinc ion binding"/>
    <property type="evidence" value="ECO:0007669"/>
    <property type="project" value="InterPro"/>
</dbReference>
<dbReference type="PROSITE" id="PS00059">
    <property type="entry name" value="ADH_ZINC"/>
    <property type="match status" value="1"/>
</dbReference>
<protein>
    <submittedName>
        <fullName evidence="7">Alcohol dehydrogenase</fullName>
        <ecNumber evidence="7">1.1.1.1</ecNumber>
    </submittedName>
</protein>
<dbReference type="Pfam" id="PF00107">
    <property type="entry name" value="ADH_zinc_N"/>
    <property type="match status" value="1"/>
</dbReference>
<gene>
    <name evidence="7" type="ORF">FTUN_2181</name>
</gene>
<dbReference type="InterPro" id="IPR020843">
    <property type="entry name" value="ER"/>
</dbReference>
<dbReference type="Pfam" id="PF08240">
    <property type="entry name" value="ADH_N"/>
    <property type="match status" value="1"/>
</dbReference>
<dbReference type="EC" id="1.1.1.1" evidence="7"/>
<keyword evidence="8" id="KW-1185">Reference proteome</keyword>
<dbReference type="GO" id="GO:0008106">
    <property type="term" value="F:alcohol dehydrogenase (NADP+) activity"/>
    <property type="evidence" value="ECO:0007669"/>
    <property type="project" value="UniProtKB-ARBA"/>
</dbReference>